<dbReference type="InterPro" id="IPR002885">
    <property type="entry name" value="PPR_rpt"/>
</dbReference>
<evidence type="ECO:0000313" key="4">
    <source>
        <dbReference type="Proteomes" id="UP000653305"/>
    </source>
</evidence>
<dbReference type="InterPro" id="IPR046960">
    <property type="entry name" value="PPR_At4g14850-like_plant"/>
</dbReference>
<dbReference type="FunFam" id="1.25.40.10:FF:000090">
    <property type="entry name" value="Pentatricopeptide repeat-containing protein, chloroplastic"/>
    <property type="match status" value="1"/>
</dbReference>
<dbReference type="OrthoDB" id="185373at2759"/>
<dbReference type="AlphaFoldDB" id="A0A830BQ33"/>
<keyword evidence="4" id="KW-1185">Reference proteome</keyword>
<proteinExistence type="predicted"/>
<dbReference type="PANTHER" id="PTHR47926">
    <property type="entry name" value="PENTATRICOPEPTIDE REPEAT-CONTAINING PROTEIN"/>
    <property type="match status" value="1"/>
</dbReference>
<sequence length="399" mass="44387">MSAFSVMQKQGFNHDRIVLPSVLKACGHLSDRKTGEKLHAVVLKNGFGSDPFVSCSLIDMYSKCFAVENAKLVFDEMPERDLVSLNTMVSGFVHNSSVKEAMGLVEKMKSSGFRPDIVTWNSLISGLIQNSQSPKAYSVFRKMLRVRLSPTSSTISSLLPGPANTANLRRGKEIHGYSIIIGLNDDIYVKSALIDMYAKCGSISEAMTIFRKMPERNTVTWNSMIFGYANHGYCNEAIGLFYKMLEKDDKKLDHLSFTAALTACAHAGTVDLGKGLFRMMWEKYRIEPRVEHFACMVDLLGRAGKVEEAYGVICKMPVEPDLFVWGALLGACKRHGCMDLAEVAAGKLAKLEPRSSGSSVALLSLYADSSRWGNVLEMKRTMKKRKLRSYPSRSWIEVL</sequence>
<feature type="repeat" description="PPR" evidence="2">
    <location>
        <begin position="116"/>
        <end position="150"/>
    </location>
</feature>
<organism evidence="3 4">
    <name type="scientific">Phtheirospermum japonicum</name>
    <dbReference type="NCBI Taxonomy" id="374723"/>
    <lineage>
        <taxon>Eukaryota</taxon>
        <taxon>Viridiplantae</taxon>
        <taxon>Streptophyta</taxon>
        <taxon>Embryophyta</taxon>
        <taxon>Tracheophyta</taxon>
        <taxon>Spermatophyta</taxon>
        <taxon>Magnoliopsida</taxon>
        <taxon>eudicotyledons</taxon>
        <taxon>Gunneridae</taxon>
        <taxon>Pentapetalae</taxon>
        <taxon>asterids</taxon>
        <taxon>lamiids</taxon>
        <taxon>Lamiales</taxon>
        <taxon>Orobanchaceae</taxon>
        <taxon>Orobanchaceae incertae sedis</taxon>
        <taxon>Phtheirospermum</taxon>
    </lineage>
</organism>
<dbReference type="GO" id="GO:0003723">
    <property type="term" value="F:RNA binding"/>
    <property type="evidence" value="ECO:0007669"/>
    <property type="project" value="InterPro"/>
</dbReference>
<evidence type="ECO:0000256" key="2">
    <source>
        <dbReference type="PROSITE-ProRule" id="PRU00708"/>
    </source>
</evidence>
<dbReference type="GO" id="GO:0009451">
    <property type="term" value="P:RNA modification"/>
    <property type="evidence" value="ECO:0007669"/>
    <property type="project" value="InterPro"/>
</dbReference>
<dbReference type="Pfam" id="PF01535">
    <property type="entry name" value="PPR"/>
    <property type="match status" value="3"/>
</dbReference>
<comment type="caution">
    <text evidence="3">The sequence shown here is derived from an EMBL/GenBank/DDBJ whole genome shotgun (WGS) entry which is preliminary data.</text>
</comment>
<dbReference type="InterPro" id="IPR011990">
    <property type="entry name" value="TPR-like_helical_dom_sf"/>
</dbReference>
<dbReference type="PROSITE" id="PS51375">
    <property type="entry name" value="PPR"/>
    <property type="match status" value="4"/>
</dbReference>
<feature type="repeat" description="PPR" evidence="2">
    <location>
        <begin position="186"/>
        <end position="216"/>
    </location>
</feature>
<gene>
    <name evidence="3" type="ORF">PHJA_001121500</name>
</gene>
<dbReference type="InterPro" id="IPR046848">
    <property type="entry name" value="E_motif"/>
</dbReference>
<dbReference type="Pfam" id="PF20431">
    <property type="entry name" value="E_motif"/>
    <property type="match status" value="1"/>
</dbReference>
<evidence type="ECO:0000313" key="3">
    <source>
        <dbReference type="EMBL" id="GFP89777.1"/>
    </source>
</evidence>
<dbReference type="FunFam" id="1.25.40.10:FF:000682">
    <property type="entry name" value="Pentatricopeptide repeat-containing protein At3g16610"/>
    <property type="match status" value="1"/>
</dbReference>
<feature type="repeat" description="PPR" evidence="2">
    <location>
        <begin position="217"/>
        <end position="251"/>
    </location>
</feature>
<dbReference type="Pfam" id="PF13041">
    <property type="entry name" value="PPR_2"/>
    <property type="match status" value="1"/>
</dbReference>
<keyword evidence="1" id="KW-0677">Repeat</keyword>
<dbReference type="EMBL" id="BMAC01000201">
    <property type="protein sequence ID" value="GFP89777.1"/>
    <property type="molecule type" value="Genomic_DNA"/>
</dbReference>
<dbReference type="Proteomes" id="UP000653305">
    <property type="component" value="Unassembled WGS sequence"/>
</dbReference>
<evidence type="ECO:0000256" key="1">
    <source>
        <dbReference type="ARBA" id="ARBA00022737"/>
    </source>
</evidence>
<protein>
    <submittedName>
        <fullName evidence="3">Pentatricopeptide repeat-containing protein at5g59600</fullName>
    </submittedName>
</protein>
<dbReference type="PANTHER" id="PTHR47926:SF487">
    <property type="entry name" value="REPEAT (TPR)-LIKE SUPERFAMILY PROTEIN, PUTATIVE-RELATED"/>
    <property type="match status" value="1"/>
</dbReference>
<dbReference type="NCBIfam" id="TIGR00756">
    <property type="entry name" value="PPR"/>
    <property type="match status" value="4"/>
</dbReference>
<dbReference type="Gene3D" id="1.25.40.10">
    <property type="entry name" value="Tetratricopeptide repeat domain"/>
    <property type="match status" value="3"/>
</dbReference>
<accession>A0A830BQ33</accession>
<name>A0A830BQ33_9LAMI</name>
<reference evidence="3" key="1">
    <citation type="submission" date="2020-07" db="EMBL/GenBank/DDBJ databases">
        <title>Ethylene signaling mediates host invasion by parasitic plants.</title>
        <authorList>
            <person name="Yoshida S."/>
        </authorList>
    </citation>
    <scope>NUCLEOTIDE SEQUENCE</scope>
    <source>
        <strain evidence="3">Okayama</strain>
    </source>
</reference>
<feature type="repeat" description="PPR" evidence="2">
    <location>
        <begin position="81"/>
        <end position="115"/>
    </location>
</feature>